<dbReference type="PANTHER" id="PTHR10083:SF374">
    <property type="entry name" value="BPTI_KUNITZ INHIBITOR DOMAIN-CONTAINING PROTEIN"/>
    <property type="match status" value="1"/>
</dbReference>
<dbReference type="GO" id="GO:0004867">
    <property type="term" value="F:serine-type endopeptidase inhibitor activity"/>
    <property type="evidence" value="ECO:0007669"/>
    <property type="project" value="UniProtKB-KW"/>
</dbReference>
<dbReference type="InterPro" id="IPR050098">
    <property type="entry name" value="TFPI/VKTCI-like"/>
</dbReference>
<accession>A0A0C2GZ42</accession>
<dbReference type="SUPFAM" id="SSF57362">
    <property type="entry name" value="BPTI-like"/>
    <property type="match status" value="1"/>
</dbReference>
<dbReference type="PANTHER" id="PTHR10083">
    <property type="entry name" value="KUNITZ-TYPE PROTEASE INHIBITOR-RELATED"/>
    <property type="match status" value="1"/>
</dbReference>
<evidence type="ECO:0000256" key="2">
    <source>
        <dbReference type="ARBA" id="ARBA00022900"/>
    </source>
</evidence>
<keyword evidence="6" id="KW-1185">Reference proteome</keyword>
<evidence type="ECO:0000313" key="5">
    <source>
        <dbReference type="EMBL" id="KIH64439.1"/>
    </source>
</evidence>
<organism evidence="5 6">
    <name type="scientific">Ancylostoma duodenale</name>
    <dbReference type="NCBI Taxonomy" id="51022"/>
    <lineage>
        <taxon>Eukaryota</taxon>
        <taxon>Metazoa</taxon>
        <taxon>Ecdysozoa</taxon>
        <taxon>Nematoda</taxon>
        <taxon>Chromadorea</taxon>
        <taxon>Rhabditida</taxon>
        <taxon>Rhabditina</taxon>
        <taxon>Rhabditomorpha</taxon>
        <taxon>Strongyloidea</taxon>
        <taxon>Ancylostomatidae</taxon>
        <taxon>Ancylostomatinae</taxon>
        <taxon>Ancylostoma</taxon>
    </lineage>
</organism>
<keyword evidence="2" id="KW-0722">Serine protease inhibitor</keyword>
<name>A0A0C2GZ42_9BILA</name>
<dbReference type="Proteomes" id="UP000054047">
    <property type="component" value="Unassembled WGS sequence"/>
</dbReference>
<dbReference type="GO" id="GO:0005615">
    <property type="term" value="C:extracellular space"/>
    <property type="evidence" value="ECO:0007669"/>
    <property type="project" value="TreeGrafter"/>
</dbReference>
<dbReference type="InterPro" id="IPR002223">
    <property type="entry name" value="Kunitz_BPTI"/>
</dbReference>
<dbReference type="PROSITE" id="PS00280">
    <property type="entry name" value="BPTI_KUNITZ_1"/>
    <property type="match status" value="1"/>
</dbReference>
<evidence type="ECO:0000256" key="3">
    <source>
        <dbReference type="ARBA" id="ARBA00023157"/>
    </source>
</evidence>
<evidence type="ECO:0000313" key="6">
    <source>
        <dbReference type="Proteomes" id="UP000054047"/>
    </source>
</evidence>
<evidence type="ECO:0000259" key="4">
    <source>
        <dbReference type="PROSITE" id="PS50279"/>
    </source>
</evidence>
<keyword evidence="3" id="KW-1015">Disulfide bond</keyword>
<dbReference type="PROSITE" id="PS50279">
    <property type="entry name" value="BPTI_KUNITZ_2"/>
    <property type="match status" value="1"/>
</dbReference>
<protein>
    <submittedName>
        <fullName evidence="5">Kunitz/Bovine pancreatic trypsin inhibitor domain protein</fullName>
    </submittedName>
</protein>
<reference evidence="5 6" key="1">
    <citation type="submission" date="2013-12" db="EMBL/GenBank/DDBJ databases">
        <title>Draft genome of the parsitic nematode Ancylostoma duodenale.</title>
        <authorList>
            <person name="Mitreva M."/>
        </authorList>
    </citation>
    <scope>NUCLEOTIDE SEQUENCE [LARGE SCALE GENOMIC DNA]</scope>
    <source>
        <strain evidence="5 6">Zhejiang</strain>
    </source>
</reference>
<gene>
    <name evidence="5" type="ORF">ANCDUO_05250</name>
</gene>
<keyword evidence="1" id="KW-0646">Protease inhibitor</keyword>
<dbReference type="InterPro" id="IPR020901">
    <property type="entry name" value="Prtase_inh_Kunz-CS"/>
</dbReference>
<dbReference type="InterPro" id="IPR036880">
    <property type="entry name" value="Kunitz_BPTI_sf"/>
</dbReference>
<sequence length="49" mass="5680">MDPGKCRGKMIRYGYDPEKNQCVPFRWTGCGGNKNRFAKKHECELACRV</sequence>
<dbReference type="SMART" id="SM00131">
    <property type="entry name" value="KU"/>
    <property type="match status" value="1"/>
</dbReference>
<proteinExistence type="predicted"/>
<feature type="domain" description="BPTI/Kunitz inhibitor" evidence="4">
    <location>
        <begin position="1"/>
        <end position="47"/>
    </location>
</feature>
<evidence type="ECO:0000256" key="1">
    <source>
        <dbReference type="ARBA" id="ARBA00022690"/>
    </source>
</evidence>
<dbReference type="Gene3D" id="4.10.410.10">
    <property type="entry name" value="Pancreatic trypsin inhibitor Kunitz domain"/>
    <property type="match status" value="1"/>
</dbReference>
<dbReference type="AlphaFoldDB" id="A0A0C2GZ42"/>
<dbReference type="CDD" id="cd00109">
    <property type="entry name" value="Kunitz-type"/>
    <property type="match status" value="1"/>
</dbReference>
<dbReference type="OrthoDB" id="4473401at2759"/>
<dbReference type="EMBL" id="KN728068">
    <property type="protein sequence ID" value="KIH64439.1"/>
    <property type="molecule type" value="Genomic_DNA"/>
</dbReference>
<dbReference type="Pfam" id="PF00014">
    <property type="entry name" value="Kunitz_BPTI"/>
    <property type="match status" value="1"/>
</dbReference>